<dbReference type="InterPro" id="IPR052160">
    <property type="entry name" value="Gypsy_RT_Integrase-like"/>
</dbReference>
<comment type="caution">
    <text evidence="2">The sequence shown here is derived from an EMBL/GenBank/DDBJ whole genome shotgun (WGS) entry which is preliminary data.</text>
</comment>
<dbReference type="AlphaFoldDB" id="A0A8H3R648"/>
<dbReference type="PANTHER" id="PTHR47266">
    <property type="entry name" value="ENDONUCLEASE-RELATED"/>
    <property type="match status" value="1"/>
</dbReference>
<dbReference type="Gene3D" id="3.30.420.10">
    <property type="entry name" value="Ribonuclease H-like superfamily/Ribonuclease H"/>
    <property type="match status" value="1"/>
</dbReference>
<dbReference type="Gene3D" id="1.10.340.70">
    <property type="match status" value="1"/>
</dbReference>
<accession>A0A8H3R648</accession>
<dbReference type="GO" id="GO:0003676">
    <property type="term" value="F:nucleic acid binding"/>
    <property type="evidence" value="ECO:0007669"/>
    <property type="project" value="InterPro"/>
</dbReference>
<reference evidence="2" key="1">
    <citation type="submission" date="2019-10" db="EMBL/GenBank/DDBJ databases">
        <title>Conservation and host-specific expression of non-tandemly repeated heterogenous ribosome RNA gene in arbuscular mycorrhizal fungi.</title>
        <authorList>
            <person name="Maeda T."/>
            <person name="Kobayashi Y."/>
            <person name="Nakagawa T."/>
            <person name="Ezawa T."/>
            <person name="Yamaguchi K."/>
            <person name="Bino T."/>
            <person name="Nishimoto Y."/>
            <person name="Shigenobu S."/>
            <person name="Kawaguchi M."/>
        </authorList>
    </citation>
    <scope>NUCLEOTIDE SEQUENCE</scope>
    <source>
        <strain evidence="2">HR1</strain>
    </source>
</reference>
<organism evidence="2 3">
    <name type="scientific">Rhizophagus clarus</name>
    <dbReference type="NCBI Taxonomy" id="94130"/>
    <lineage>
        <taxon>Eukaryota</taxon>
        <taxon>Fungi</taxon>
        <taxon>Fungi incertae sedis</taxon>
        <taxon>Mucoromycota</taxon>
        <taxon>Glomeromycotina</taxon>
        <taxon>Glomeromycetes</taxon>
        <taxon>Glomerales</taxon>
        <taxon>Glomeraceae</taxon>
        <taxon>Rhizophagus</taxon>
    </lineage>
</organism>
<evidence type="ECO:0000313" key="3">
    <source>
        <dbReference type="Proteomes" id="UP000615446"/>
    </source>
</evidence>
<dbReference type="InterPro" id="IPR012337">
    <property type="entry name" value="RNaseH-like_sf"/>
</dbReference>
<dbReference type="Pfam" id="PF17921">
    <property type="entry name" value="Integrase_H2C2"/>
    <property type="match status" value="1"/>
</dbReference>
<feature type="domain" description="Integrase zinc-binding" evidence="1">
    <location>
        <begin position="1"/>
        <end position="33"/>
    </location>
</feature>
<dbReference type="Proteomes" id="UP000615446">
    <property type="component" value="Unassembled WGS sequence"/>
</dbReference>
<evidence type="ECO:0000259" key="1">
    <source>
        <dbReference type="Pfam" id="PF17921"/>
    </source>
</evidence>
<name>A0A8H3R648_9GLOM</name>
<sequence length="88" mass="10740">MYEKIKEKYYWKNMFEDIKAYAKTCNSCQKRGKSDKKNELFLIKNKYIIVAIDYFTKWPEAKATEKDNAETVTEFMRKLYADMDIRRK</sequence>
<protein>
    <submittedName>
        <fullName evidence="2">Uncharacterized protein K02A2.6-like</fullName>
    </submittedName>
</protein>
<dbReference type="InterPro" id="IPR041588">
    <property type="entry name" value="Integrase_H2C2"/>
</dbReference>
<evidence type="ECO:0000313" key="2">
    <source>
        <dbReference type="EMBL" id="GET04842.1"/>
    </source>
</evidence>
<gene>
    <name evidence="2" type="ORF">RCL2_003113500</name>
</gene>
<dbReference type="InterPro" id="IPR036397">
    <property type="entry name" value="RNaseH_sf"/>
</dbReference>
<dbReference type="EMBL" id="BLAL01000357">
    <property type="protein sequence ID" value="GET04842.1"/>
    <property type="molecule type" value="Genomic_DNA"/>
</dbReference>
<dbReference type="OrthoDB" id="2430298at2759"/>
<dbReference type="SUPFAM" id="SSF53098">
    <property type="entry name" value="Ribonuclease H-like"/>
    <property type="match status" value="1"/>
</dbReference>
<proteinExistence type="predicted"/>